<keyword evidence="2" id="KW-1185">Reference proteome</keyword>
<dbReference type="Proteomes" id="UP000507470">
    <property type="component" value="Unassembled WGS sequence"/>
</dbReference>
<reference evidence="1 2" key="1">
    <citation type="submission" date="2020-06" db="EMBL/GenBank/DDBJ databases">
        <authorList>
            <person name="Li R."/>
            <person name="Bekaert M."/>
        </authorList>
    </citation>
    <scope>NUCLEOTIDE SEQUENCE [LARGE SCALE GENOMIC DNA]</scope>
    <source>
        <strain evidence="2">wild</strain>
    </source>
</reference>
<proteinExistence type="predicted"/>
<gene>
    <name evidence="1" type="ORF">MCOR_28817</name>
</gene>
<dbReference type="OrthoDB" id="6115086at2759"/>
<dbReference type="AlphaFoldDB" id="A0A6J8CFD0"/>
<organism evidence="1 2">
    <name type="scientific">Mytilus coruscus</name>
    <name type="common">Sea mussel</name>
    <dbReference type="NCBI Taxonomy" id="42192"/>
    <lineage>
        <taxon>Eukaryota</taxon>
        <taxon>Metazoa</taxon>
        <taxon>Spiralia</taxon>
        <taxon>Lophotrochozoa</taxon>
        <taxon>Mollusca</taxon>
        <taxon>Bivalvia</taxon>
        <taxon>Autobranchia</taxon>
        <taxon>Pteriomorphia</taxon>
        <taxon>Mytilida</taxon>
        <taxon>Mytiloidea</taxon>
        <taxon>Mytilidae</taxon>
        <taxon>Mytilinae</taxon>
        <taxon>Mytilus</taxon>
    </lineage>
</organism>
<sequence>MDAQPLTDEKTNQIQNVIHEILKHNDIKSIYEQKGEMAYNSDIKYDKSLIQCEAKEVDNKDSEHNLVEKSLSAGSKIRQKYFNNRTDDPKLVIKFQSNRYIKGSDKCGTCTITLKDEISLKEDSNTVPDMGEKKSTLKMQHGNDINIRQEYVDKTTKHASLQYHFNDVSKTFDDIVEKLCFEECNGKDDGKECNSNDQIQNERNHNNGVNSIGLPKSAGCVQDSKNINDKKDYPVSEIDASDLYYYGNVGLNDPEQRSDDYFNYNAESGGGNMRYCRYKHAYNEGYNPYFFPNFQLFTKPYMYNKRFPEQHSGQYSQFSAQKRQRVNFPKCQMNVNHKSNPSMIKVFHSNQYERHSSRWYRRSKNVETKETMYWISRSFDAIKNCAYEHFSKFIDEKVKPQRISHERFDDNLKRTLRRNMSRYIFEATRSDPRFVSPRIMIDCIIDTIKNPHNVIEGERQCRQFEQVIGYMDKNSPSYWCEIVFHEGQFVVVRPLTNYL</sequence>
<accession>A0A6J8CFD0</accession>
<evidence type="ECO:0000313" key="1">
    <source>
        <dbReference type="EMBL" id="CAC5394012.1"/>
    </source>
</evidence>
<dbReference type="EMBL" id="CACVKT020005246">
    <property type="protein sequence ID" value="CAC5394012.1"/>
    <property type="molecule type" value="Genomic_DNA"/>
</dbReference>
<name>A0A6J8CFD0_MYTCO</name>
<protein>
    <submittedName>
        <fullName evidence="1">Uncharacterized protein</fullName>
    </submittedName>
</protein>
<evidence type="ECO:0000313" key="2">
    <source>
        <dbReference type="Proteomes" id="UP000507470"/>
    </source>
</evidence>